<protein>
    <submittedName>
        <fullName evidence="1">Uncharacterized protein</fullName>
    </submittedName>
</protein>
<accession>A0A9D7FD06</accession>
<organism evidence="1 2">
    <name type="scientific">Candidatus Propionivibrio dominans</name>
    <dbReference type="NCBI Taxonomy" id="2954373"/>
    <lineage>
        <taxon>Bacteria</taxon>
        <taxon>Pseudomonadati</taxon>
        <taxon>Pseudomonadota</taxon>
        <taxon>Betaproteobacteria</taxon>
        <taxon>Rhodocyclales</taxon>
        <taxon>Rhodocyclaceae</taxon>
        <taxon>Propionivibrio</taxon>
    </lineage>
</organism>
<gene>
    <name evidence="1" type="ORF">IPJ48_05370</name>
</gene>
<proteinExistence type="predicted"/>
<reference evidence="1" key="1">
    <citation type="submission" date="2020-10" db="EMBL/GenBank/DDBJ databases">
        <title>Connecting structure to function with the recovery of over 1000 high-quality activated sludge metagenome-assembled genomes encoding full-length rRNA genes using long-read sequencing.</title>
        <authorList>
            <person name="Singleton C.M."/>
            <person name="Petriglieri F."/>
            <person name="Kristensen J.M."/>
            <person name="Kirkegaard R.H."/>
            <person name="Michaelsen T.Y."/>
            <person name="Andersen M.H."/>
            <person name="Karst S.M."/>
            <person name="Dueholm M.S."/>
            <person name="Nielsen P.H."/>
            <person name="Albertsen M."/>
        </authorList>
    </citation>
    <scope>NUCLEOTIDE SEQUENCE</scope>
    <source>
        <strain evidence="1">EsbW_18-Q3-R4-48_MAXAC.044</strain>
    </source>
</reference>
<name>A0A9D7FD06_9RHOO</name>
<evidence type="ECO:0000313" key="2">
    <source>
        <dbReference type="Proteomes" id="UP000886602"/>
    </source>
</evidence>
<evidence type="ECO:0000313" key="1">
    <source>
        <dbReference type="EMBL" id="MBK7422556.1"/>
    </source>
</evidence>
<dbReference type="EMBL" id="JADJNC010000008">
    <property type="protein sequence ID" value="MBK7422556.1"/>
    <property type="molecule type" value="Genomic_DNA"/>
</dbReference>
<dbReference type="Proteomes" id="UP000886602">
    <property type="component" value="Unassembled WGS sequence"/>
</dbReference>
<dbReference type="AlphaFoldDB" id="A0A9D7FD06"/>
<sequence>MIPRIATAIGLWAVLLALNAVAAPMGRDEARHLLNRTSIGAPQYELVEFARLSREQAIDRLLSSRCLTPIKVPPALEFVSPVGLKNLSGEERQVLIREEVRKGLVAPHFVPGGRVLGGLHGEAPKLDRLYGNGNQPFSLDYRSLYATVLERWWGVSSATLLGARFPVLELLRS</sequence>
<comment type="caution">
    <text evidence="1">The sequence shown here is derived from an EMBL/GenBank/DDBJ whole genome shotgun (WGS) entry which is preliminary data.</text>
</comment>